<evidence type="ECO:0000313" key="2">
    <source>
        <dbReference type="EMBL" id="GGF17328.1"/>
    </source>
</evidence>
<dbReference type="EMBL" id="BMJQ01000005">
    <property type="protein sequence ID" value="GGF17328.1"/>
    <property type="molecule type" value="Genomic_DNA"/>
</dbReference>
<protein>
    <recommendedName>
        <fullName evidence="1">YjiS-like domain-containing protein</fullName>
    </recommendedName>
</protein>
<keyword evidence="3" id="KW-1185">Reference proteome</keyword>
<evidence type="ECO:0000259" key="1">
    <source>
        <dbReference type="Pfam" id="PF06568"/>
    </source>
</evidence>
<feature type="domain" description="YjiS-like" evidence="1">
    <location>
        <begin position="25"/>
        <end position="58"/>
    </location>
</feature>
<gene>
    <name evidence="2" type="ORF">GCM10011611_23920</name>
</gene>
<reference evidence="2" key="2">
    <citation type="submission" date="2020-09" db="EMBL/GenBank/DDBJ databases">
        <authorList>
            <person name="Sun Q."/>
            <person name="Zhou Y."/>
        </authorList>
    </citation>
    <scope>NUCLEOTIDE SEQUENCE</scope>
    <source>
        <strain evidence="2">CGMCC 1.15725</strain>
    </source>
</reference>
<dbReference type="Proteomes" id="UP000646365">
    <property type="component" value="Unassembled WGS sequence"/>
</dbReference>
<dbReference type="InterPro" id="IPR009506">
    <property type="entry name" value="YjiS-like"/>
</dbReference>
<dbReference type="RefSeq" id="WP_189045899.1">
    <property type="nucleotide sequence ID" value="NZ_BMJQ01000005.1"/>
</dbReference>
<proteinExistence type="predicted"/>
<organism evidence="2 3">
    <name type="scientific">Aliidongia dinghuensis</name>
    <dbReference type="NCBI Taxonomy" id="1867774"/>
    <lineage>
        <taxon>Bacteria</taxon>
        <taxon>Pseudomonadati</taxon>
        <taxon>Pseudomonadota</taxon>
        <taxon>Alphaproteobacteria</taxon>
        <taxon>Rhodospirillales</taxon>
        <taxon>Dongiaceae</taxon>
        <taxon>Aliidongia</taxon>
    </lineage>
</organism>
<name>A0A8J2YUM8_9PROT</name>
<reference evidence="2" key="1">
    <citation type="journal article" date="2014" name="Int. J. Syst. Evol. Microbiol.">
        <title>Complete genome sequence of Corynebacterium casei LMG S-19264T (=DSM 44701T), isolated from a smear-ripened cheese.</title>
        <authorList>
            <consortium name="US DOE Joint Genome Institute (JGI-PGF)"/>
            <person name="Walter F."/>
            <person name="Albersmeier A."/>
            <person name="Kalinowski J."/>
            <person name="Ruckert C."/>
        </authorList>
    </citation>
    <scope>NUCLEOTIDE SEQUENCE</scope>
    <source>
        <strain evidence="2">CGMCC 1.15725</strain>
    </source>
</reference>
<evidence type="ECO:0000313" key="3">
    <source>
        <dbReference type="Proteomes" id="UP000646365"/>
    </source>
</evidence>
<dbReference type="Pfam" id="PF06568">
    <property type="entry name" value="YjiS-like"/>
    <property type="match status" value="1"/>
</dbReference>
<sequence>MSISFKSAPAVSLAPAATSGRLTQFRELVGLWVQRMRERAELAQCDERDLLDMGVSRATALAEIRKPFWRE</sequence>
<accession>A0A8J2YUM8</accession>
<comment type="caution">
    <text evidence="2">The sequence shown here is derived from an EMBL/GenBank/DDBJ whole genome shotgun (WGS) entry which is preliminary data.</text>
</comment>
<dbReference type="AlphaFoldDB" id="A0A8J2YUM8"/>